<evidence type="ECO:0000259" key="3">
    <source>
        <dbReference type="SMART" id="SM00829"/>
    </source>
</evidence>
<dbReference type="Gene3D" id="3.40.50.720">
    <property type="entry name" value="NAD(P)-binding Rossmann-like Domain"/>
    <property type="match status" value="1"/>
</dbReference>
<dbReference type="InterPro" id="IPR013149">
    <property type="entry name" value="ADH-like_C"/>
</dbReference>
<keyword evidence="2" id="KW-0560">Oxidoreductase</keyword>
<dbReference type="SMART" id="SM00829">
    <property type="entry name" value="PKS_ER"/>
    <property type="match status" value="1"/>
</dbReference>
<dbReference type="CDD" id="cd05286">
    <property type="entry name" value="QOR2"/>
    <property type="match status" value="1"/>
</dbReference>
<evidence type="ECO:0000256" key="2">
    <source>
        <dbReference type="ARBA" id="ARBA00023002"/>
    </source>
</evidence>
<dbReference type="Proteomes" id="UP000233293">
    <property type="component" value="Unassembled WGS sequence"/>
</dbReference>
<dbReference type="GO" id="GO:0035925">
    <property type="term" value="F:mRNA 3'-UTR AU-rich region binding"/>
    <property type="evidence" value="ECO:0007669"/>
    <property type="project" value="TreeGrafter"/>
</dbReference>
<dbReference type="Pfam" id="PF00107">
    <property type="entry name" value="ADH_zinc_N"/>
    <property type="match status" value="1"/>
</dbReference>
<dbReference type="Gene3D" id="3.90.180.10">
    <property type="entry name" value="Medium-chain alcohol dehydrogenases, catalytic domain"/>
    <property type="match status" value="1"/>
</dbReference>
<dbReference type="InterPro" id="IPR020843">
    <property type="entry name" value="ER"/>
</dbReference>
<name>A0A2N3PUI1_9PROT</name>
<gene>
    <name evidence="4" type="ORF">CWS72_13250</name>
</gene>
<dbReference type="InterPro" id="IPR036291">
    <property type="entry name" value="NAD(P)-bd_dom_sf"/>
</dbReference>
<dbReference type="Pfam" id="PF08240">
    <property type="entry name" value="ADH_N"/>
    <property type="match status" value="1"/>
</dbReference>
<dbReference type="InterPro" id="IPR011032">
    <property type="entry name" value="GroES-like_sf"/>
</dbReference>
<reference evidence="5" key="1">
    <citation type="submission" date="2017-12" db="EMBL/GenBank/DDBJ databases">
        <title>Draft genome sequence of Telmatospirillum siberiense 26-4b1T, an acidotolerant peatland alphaproteobacterium potentially involved in sulfur cycling.</title>
        <authorList>
            <person name="Hausmann B."/>
            <person name="Pjevac P."/>
            <person name="Schreck K."/>
            <person name="Herbold C.W."/>
            <person name="Daims H."/>
            <person name="Wagner M."/>
            <person name="Pester M."/>
            <person name="Loy A."/>
        </authorList>
    </citation>
    <scope>NUCLEOTIDE SEQUENCE [LARGE SCALE GENOMIC DNA]</scope>
    <source>
        <strain evidence="5">26-4b1</strain>
    </source>
</reference>
<keyword evidence="1" id="KW-0521">NADP</keyword>
<dbReference type="PANTHER" id="PTHR48106:SF13">
    <property type="entry name" value="QUINONE OXIDOREDUCTASE-RELATED"/>
    <property type="match status" value="1"/>
</dbReference>
<proteinExistence type="predicted"/>
<keyword evidence="5" id="KW-1185">Reference proteome</keyword>
<dbReference type="OrthoDB" id="9805883at2"/>
<dbReference type="SUPFAM" id="SSF51735">
    <property type="entry name" value="NAD(P)-binding Rossmann-fold domains"/>
    <property type="match status" value="1"/>
</dbReference>
<dbReference type="AlphaFoldDB" id="A0A2N3PUI1"/>
<dbReference type="EMBL" id="PIUM01000014">
    <property type="protein sequence ID" value="PKU24062.1"/>
    <property type="molecule type" value="Genomic_DNA"/>
</dbReference>
<evidence type="ECO:0000313" key="5">
    <source>
        <dbReference type="Proteomes" id="UP000233293"/>
    </source>
</evidence>
<dbReference type="SUPFAM" id="SSF50129">
    <property type="entry name" value="GroES-like"/>
    <property type="match status" value="1"/>
</dbReference>
<dbReference type="InterPro" id="IPR047618">
    <property type="entry name" value="QOR-like"/>
</dbReference>
<dbReference type="GO" id="GO:0070402">
    <property type="term" value="F:NADPH binding"/>
    <property type="evidence" value="ECO:0007669"/>
    <property type="project" value="TreeGrafter"/>
</dbReference>
<dbReference type="PANTHER" id="PTHR48106">
    <property type="entry name" value="QUINONE OXIDOREDUCTASE PIG3-RELATED"/>
    <property type="match status" value="1"/>
</dbReference>
<feature type="domain" description="Enoyl reductase (ER)" evidence="3">
    <location>
        <begin position="11"/>
        <end position="320"/>
    </location>
</feature>
<dbReference type="GO" id="GO:0005829">
    <property type="term" value="C:cytosol"/>
    <property type="evidence" value="ECO:0007669"/>
    <property type="project" value="TreeGrafter"/>
</dbReference>
<dbReference type="InterPro" id="IPR013154">
    <property type="entry name" value="ADH-like_N"/>
</dbReference>
<protein>
    <submittedName>
        <fullName evidence="4">Alcohol dehydrogenase</fullName>
    </submittedName>
</protein>
<dbReference type="GO" id="GO:0003960">
    <property type="term" value="F:quinone reductase (NADPH) activity"/>
    <property type="evidence" value="ECO:0007669"/>
    <property type="project" value="InterPro"/>
</dbReference>
<sequence>MDRAVKLLSPGGVDRMKVEAWPPQEPGPGEIRIRHEAIGVNFLDTYHRTGLYPLPAPFILGVEGAGTVEAVGAEAGELAVGQRVVYAGLPGAYATTRLLPSWRAVPLPGTISANLAAASLLRGLTTHMLLTRVHPVSMGSLVLVHAAAGGLGAMLTRWSKHLGATVIGTAGSPEKAEAAGENGADHVIVGRDADIVAEVGRLTSGRGVDFAIDGIGGTMLAKTLACVRRFGTVASIGQAAGPIPPIRVEDLGPSRSLSLVRPSVMAYTTERETYPAAVRDVLAMSERGVFTGIGREYRLDQAAQAHADLEAGRIFGAAILIP</sequence>
<evidence type="ECO:0000313" key="4">
    <source>
        <dbReference type="EMBL" id="PKU24062.1"/>
    </source>
</evidence>
<evidence type="ECO:0000256" key="1">
    <source>
        <dbReference type="ARBA" id="ARBA00022857"/>
    </source>
</evidence>
<accession>A0A2N3PUI1</accession>
<comment type="caution">
    <text evidence="4">The sequence shown here is derived from an EMBL/GenBank/DDBJ whole genome shotgun (WGS) entry which is preliminary data.</text>
</comment>
<organism evidence="4 5">
    <name type="scientific">Telmatospirillum siberiense</name>
    <dbReference type="NCBI Taxonomy" id="382514"/>
    <lineage>
        <taxon>Bacteria</taxon>
        <taxon>Pseudomonadati</taxon>
        <taxon>Pseudomonadota</taxon>
        <taxon>Alphaproteobacteria</taxon>
        <taxon>Rhodospirillales</taxon>
        <taxon>Rhodospirillaceae</taxon>
        <taxon>Telmatospirillum</taxon>
    </lineage>
</organism>
<dbReference type="RefSeq" id="WP_101251093.1">
    <property type="nucleotide sequence ID" value="NZ_PIUM01000014.1"/>
</dbReference>